<dbReference type="Proteomes" id="UP001178288">
    <property type="component" value="Chromosome"/>
</dbReference>
<protein>
    <submittedName>
        <fullName evidence="1">Uncharacterized protein</fullName>
    </submittedName>
</protein>
<dbReference type="AlphaFoldDB" id="A0AA95MQU9"/>
<name>A0AA95MQU9_9BACI</name>
<gene>
    <name evidence="1" type="ORF">QNH39_23550</name>
</gene>
<dbReference type="KEGG" id="nnv:QNH39_23550"/>
<accession>A0AA95MQU9</accession>
<proteinExistence type="predicted"/>
<evidence type="ECO:0000313" key="1">
    <source>
        <dbReference type="EMBL" id="WHY85551.1"/>
    </source>
</evidence>
<sequence length="52" mass="6359">MEKKGHQENEKYILSENYFNVKTRERMEGTDSNRFVRKRRRAVLSIFLLLAR</sequence>
<dbReference type="EMBL" id="CP126114">
    <property type="protein sequence ID" value="WHY85551.1"/>
    <property type="molecule type" value="Genomic_DNA"/>
</dbReference>
<dbReference type="RefSeq" id="WP_283935856.1">
    <property type="nucleotide sequence ID" value="NZ_CP126114.1"/>
</dbReference>
<reference evidence="1" key="1">
    <citation type="submission" date="2023-05" db="EMBL/GenBank/DDBJ databases">
        <title>Comparative genomics of Bacillaceae isolates and their secondary metabolite potential.</title>
        <authorList>
            <person name="Song L."/>
            <person name="Nielsen L.J."/>
            <person name="Mohite O."/>
            <person name="Xu X."/>
            <person name="Weber T."/>
            <person name="Kovacs A.T."/>
        </authorList>
    </citation>
    <scope>NUCLEOTIDE SEQUENCE</scope>
    <source>
        <strain evidence="1">XLM17</strain>
    </source>
</reference>
<keyword evidence="2" id="KW-1185">Reference proteome</keyword>
<evidence type="ECO:0000313" key="2">
    <source>
        <dbReference type="Proteomes" id="UP001178288"/>
    </source>
</evidence>
<organism evidence="1 2">
    <name type="scientific">Neobacillus novalis</name>
    <dbReference type="NCBI Taxonomy" id="220687"/>
    <lineage>
        <taxon>Bacteria</taxon>
        <taxon>Bacillati</taxon>
        <taxon>Bacillota</taxon>
        <taxon>Bacilli</taxon>
        <taxon>Bacillales</taxon>
        <taxon>Bacillaceae</taxon>
        <taxon>Neobacillus</taxon>
    </lineage>
</organism>